<feature type="signal peptide" evidence="1">
    <location>
        <begin position="1"/>
        <end position="17"/>
    </location>
</feature>
<keyword evidence="1" id="KW-0732">Signal</keyword>
<keyword evidence="3" id="KW-1185">Reference proteome</keyword>
<proteinExistence type="predicted"/>
<evidence type="ECO:0000313" key="2">
    <source>
        <dbReference type="EMBL" id="KAF2652487.1"/>
    </source>
</evidence>
<dbReference type="EMBL" id="MU004401">
    <property type="protein sequence ID" value="KAF2652487.1"/>
    <property type="molecule type" value="Genomic_DNA"/>
</dbReference>
<accession>A0A6A6SZL1</accession>
<protein>
    <submittedName>
        <fullName evidence="2">Uncharacterized protein</fullName>
    </submittedName>
</protein>
<reference evidence="2" key="1">
    <citation type="journal article" date="2020" name="Stud. Mycol.">
        <title>101 Dothideomycetes genomes: a test case for predicting lifestyles and emergence of pathogens.</title>
        <authorList>
            <person name="Haridas S."/>
            <person name="Albert R."/>
            <person name="Binder M."/>
            <person name="Bloem J."/>
            <person name="Labutti K."/>
            <person name="Salamov A."/>
            <person name="Andreopoulos B."/>
            <person name="Baker S."/>
            <person name="Barry K."/>
            <person name="Bills G."/>
            <person name="Bluhm B."/>
            <person name="Cannon C."/>
            <person name="Castanera R."/>
            <person name="Culley D."/>
            <person name="Daum C."/>
            <person name="Ezra D."/>
            <person name="Gonzalez J."/>
            <person name="Henrissat B."/>
            <person name="Kuo A."/>
            <person name="Liang C."/>
            <person name="Lipzen A."/>
            <person name="Lutzoni F."/>
            <person name="Magnuson J."/>
            <person name="Mondo S."/>
            <person name="Nolan M."/>
            <person name="Ohm R."/>
            <person name="Pangilinan J."/>
            <person name="Park H.-J."/>
            <person name="Ramirez L."/>
            <person name="Alfaro M."/>
            <person name="Sun H."/>
            <person name="Tritt A."/>
            <person name="Yoshinaga Y."/>
            <person name="Zwiers L.-H."/>
            <person name="Turgeon B."/>
            <person name="Goodwin S."/>
            <person name="Spatafora J."/>
            <person name="Crous P."/>
            <person name="Grigoriev I."/>
        </authorList>
    </citation>
    <scope>NUCLEOTIDE SEQUENCE</scope>
    <source>
        <strain evidence="2">CBS 122681</strain>
    </source>
</reference>
<name>A0A6A6SZL1_9PLEO</name>
<sequence length="148" mass="16367">MRLALLPALLLAALASAKEGDIHCHGKDTPDGKPCEFVRIYPEMNKTDLDPRLNPVGSKILWTYTKFLASDAYHCPWFGNCEKKPAIFLGYINFHSNYGNSAGKDDHWNGLGFLRCMEYMGVISKFCGGHGGTYETGFGEINAICIQA</sequence>
<dbReference type="AlphaFoldDB" id="A0A6A6SZL1"/>
<organism evidence="2 3">
    <name type="scientific">Lophiostoma macrostomum CBS 122681</name>
    <dbReference type="NCBI Taxonomy" id="1314788"/>
    <lineage>
        <taxon>Eukaryota</taxon>
        <taxon>Fungi</taxon>
        <taxon>Dikarya</taxon>
        <taxon>Ascomycota</taxon>
        <taxon>Pezizomycotina</taxon>
        <taxon>Dothideomycetes</taxon>
        <taxon>Pleosporomycetidae</taxon>
        <taxon>Pleosporales</taxon>
        <taxon>Lophiostomataceae</taxon>
        <taxon>Lophiostoma</taxon>
    </lineage>
</organism>
<dbReference type="Proteomes" id="UP000799324">
    <property type="component" value="Unassembled WGS sequence"/>
</dbReference>
<evidence type="ECO:0000256" key="1">
    <source>
        <dbReference type="SAM" id="SignalP"/>
    </source>
</evidence>
<feature type="chain" id="PRO_5025598819" evidence="1">
    <location>
        <begin position="18"/>
        <end position="148"/>
    </location>
</feature>
<dbReference type="OrthoDB" id="3788050at2759"/>
<gene>
    <name evidence="2" type="ORF">K491DRAFT_718915</name>
</gene>
<evidence type="ECO:0000313" key="3">
    <source>
        <dbReference type="Proteomes" id="UP000799324"/>
    </source>
</evidence>